<accession>A0ABS7SG64</accession>
<comment type="caution">
    <text evidence="2">The sequence shown here is derived from an EMBL/GenBank/DDBJ whole genome shotgun (WGS) entry which is preliminary data.</text>
</comment>
<dbReference type="InterPro" id="IPR029068">
    <property type="entry name" value="Glyas_Bleomycin-R_OHBP_Dase"/>
</dbReference>
<dbReference type="PROSITE" id="PS51819">
    <property type="entry name" value="VOC"/>
    <property type="match status" value="1"/>
</dbReference>
<reference evidence="2 3" key="1">
    <citation type="submission" date="2021-04" db="EMBL/GenBank/DDBJ databases">
        <title>Ruania sp. nov., isolated from sandy soil of mangrove forest.</title>
        <authorList>
            <person name="Ge X."/>
            <person name="Huang R."/>
            <person name="Liu W."/>
        </authorList>
    </citation>
    <scope>NUCLEOTIDE SEQUENCE [LARGE SCALE GENOMIC DNA]</scope>
    <source>
        <strain evidence="2 3">N2-46</strain>
    </source>
</reference>
<organism evidence="2 3">
    <name type="scientific">Occultella gossypii</name>
    <dbReference type="NCBI Taxonomy" id="2800820"/>
    <lineage>
        <taxon>Bacteria</taxon>
        <taxon>Bacillati</taxon>
        <taxon>Actinomycetota</taxon>
        <taxon>Actinomycetes</taxon>
        <taxon>Micrococcales</taxon>
        <taxon>Ruaniaceae</taxon>
        <taxon>Occultella</taxon>
    </lineage>
</organism>
<dbReference type="InterPro" id="IPR037523">
    <property type="entry name" value="VOC_core"/>
</dbReference>
<evidence type="ECO:0000313" key="3">
    <source>
        <dbReference type="Proteomes" id="UP000826651"/>
    </source>
</evidence>
<dbReference type="InterPro" id="IPR004360">
    <property type="entry name" value="Glyas_Fos-R_dOase_dom"/>
</dbReference>
<dbReference type="EMBL" id="JAGSHT010000027">
    <property type="protein sequence ID" value="MBZ2199336.1"/>
    <property type="molecule type" value="Genomic_DNA"/>
</dbReference>
<protein>
    <recommendedName>
        <fullName evidence="1">VOC domain-containing protein</fullName>
    </recommendedName>
</protein>
<evidence type="ECO:0000259" key="1">
    <source>
        <dbReference type="PROSITE" id="PS51819"/>
    </source>
</evidence>
<dbReference type="Proteomes" id="UP000826651">
    <property type="component" value="Unassembled WGS sequence"/>
</dbReference>
<name>A0ABS7SG64_9MICO</name>
<dbReference type="Pfam" id="PF00903">
    <property type="entry name" value="Glyoxalase"/>
    <property type="match status" value="1"/>
</dbReference>
<dbReference type="PANTHER" id="PTHR36503">
    <property type="entry name" value="BLR2520 PROTEIN"/>
    <property type="match status" value="1"/>
</dbReference>
<dbReference type="PANTHER" id="PTHR36503:SF1">
    <property type="entry name" value="BLR2520 PROTEIN"/>
    <property type="match status" value="1"/>
</dbReference>
<dbReference type="RefSeq" id="WP_223411340.1">
    <property type="nucleotide sequence ID" value="NZ_JAGSHT010000027.1"/>
</dbReference>
<proteinExistence type="predicted"/>
<dbReference type="SUPFAM" id="SSF54593">
    <property type="entry name" value="Glyoxalase/Bleomycin resistance protein/Dihydroxybiphenyl dioxygenase"/>
    <property type="match status" value="2"/>
</dbReference>
<dbReference type="Gene3D" id="3.10.180.10">
    <property type="entry name" value="2,3-Dihydroxybiphenyl 1,2-Dioxygenase, domain 1"/>
    <property type="match status" value="2"/>
</dbReference>
<keyword evidence="3" id="KW-1185">Reference proteome</keyword>
<sequence>MRLTLDTIVLGVPRVEDARGFYASAFSLPTPSDGAALDLHGAGHLAVQQIDALAAVVGATPATSGFRGFVVGAILEQPGAVRDRLDAASEHGAEIVKPAKKQLFGEFTAAYRAPDGAVWKLAAASNKDAGTVPSTPKPTETAIYLGVASPKAAKSFYESLGMGVDRDYGDKFVDFTVTDGVSRLGLLPRKGIAKDVGGDSQGDGFAAVVLTHTAPSSETVDALLTAAAAAGGRIVSEAIRTDGGAYAGYFADLDGFHWKVTTGR</sequence>
<evidence type="ECO:0000313" key="2">
    <source>
        <dbReference type="EMBL" id="MBZ2199336.1"/>
    </source>
</evidence>
<feature type="domain" description="VOC" evidence="1">
    <location>
        <begin position="137"/>
        <end position="263"/>
    </location>
</feature>
<gene>
    <name evidence="2" type="ORF">KCQ71_24530</name>
</gene>